<dbReference type="PANTHER" id="PTHR16201">
    <property type="entry name" value="SEVEN TRANSMEMBRANE PROTEIN 1-RELATED"/>
    <property type="match status" value="1"/>
</dbReference>
<name>A0A6A5X3M4_9PLEO</name>
<feature type="transmembrane region" description="Helical" evidence="5">
    <location>
        <begin position="198"/>
        <end position="216"/>
    </location>
</feature>
<evidence type="ECO:0000256" key="3">
    <source>
        <dbReference type="ARBA" id="ARBA00022989"/>
    </source>
</evidence>
<dbReference type="AlphaFoldDB" id="A0A6A5X3M4"/>
<organism evidence="6 7">
    <name type="scientific">Amniculicola lignicola CBS 123094</name>
    <dbReference type="NCBI Taxonomy" id="1392246"/>
    <lineage>
        <taxon>Eukaryota</taxon>
        <taxon>Fungi</taxon>
        <taxon>Dikarya</taxon>
        <taxon>Ascomycota</taxon>
        <taxon>Pezizomycotina</taxon>
        <taxon>Dothideomycetes</taxon>
        <taxon>Pleosporomycetidae</taxon>
        <taxon>Pleosporales</taxon>
        <taxon>Amniculicolaceae</taxon>
        <taxon>Amniculicola</taxon>
    </lineage>
</organism>
<gene>
    <name evidence="6" type="ORF">P154DRAFT_517200</name>
</gene>
<evidence type="ECO:0000256" key="1">
    <source>
        <dbReference type="ARBA" id="ARBA00004141"/>
    </source>
</evidence>
<accession>A0A6A5X3M4</accession>
<comment type="subcellular location">
    <subcellularLocation>
        <location evidence="1">Membrane</location>
        <topology evidence="1">Multi-pass membrane protein</topology>
    </subcellularLocation>
</comment>
<evidence type="ECO:0000256" key="2">
    <source>
        <dbReference type="ARBA" id="ARBA00022692"/>
    </source>
</evidence>
<feature type="transmembrane region" description="Helical" evidence="5">
    <location>
        <begin position="47"/>
        <end position="66"/>
    </location>
</feature>
<keyword evidence="7" id="KW-1185">Reference proteome</keyword>
<evidence type="ECO:0000313" key="7">
    <source>
        <dbReference type="Proteomes" id="UP000799779"/>
    </source>
</evidence>
<sequence>MAPQTSIPLSANILGTIGTICWCVQLFPQIWRNWRTKTTEGLPATMMWLWCASGVPFGIYAISQNFNIPIQIQPQCFCLLCGITWGQCLVYGRKWRPWTVVLLLTAMFSVFAGIQVGLIFAIRPAYNRGVEWPVLLVGIIAFLTMLSGYLPIPFELIKRRGRVVGIDFIFLTIDWFGAFFSLMALVAQTEFDPLFGTLYALCCTIEMSMVTSHLVWRLRTRGIRKRAKEAGVEFDEFQEGIEWQEKGVDLHAKIREMLGRGDEKKVDGDVEEITNEGQVQVPDVKGVHGHAVPNVALSV</sequence>
<feature type="transmembrane region" description="Helical" evidence="5">
    <location>
        <begin position="98"/>
        <end position="122"/>
    </location>
</feature>
<feature type="transmembrane region" description="Helical" evidence="5">
    <location>
        <begin position="164"/>
        <end position="186"/>
    </location>
</feature>
<protein>
    <submittedName>
        <fullName evidence="6">PQ loop repeat protein-like protein</fullName>
    </submittedName>
</protein>
<dbReference type="InterPro" id="IPR051415">
    <property type="entry name" value="LAAT-1"/>
</dbReference>
<reference evidence="6" key="1">
    <citation type="journal article" date="2020" name="Stud. Mycol.">
        <title>101 Dothideomycetes genomes: a test case for predicting lifestyles and emergence of pathogens.</title>
        <authorList>
            <person name="Haridas S."/>
            <person name="Albert R."/>
            <person name="Binder M."/>
            <person name="Bloem J."/>
            <person name="Labutti K."/>
            <person name="Salamov A."/>
            <person name="Andreopoulos B."/>
            <person name="Baker S."/>
            <person name="Barry K."/>
            <person name="Bills G."/>
            <person name="Bluhm B."/>
            <person name="Cannon C."/>
            <person name="Castanera R."/>
            <person name="Culley D."/>
            <person name="Daum C."/>
            <person name="Ezra D."/>
            <person name="Gonzalez J."/>
            <person name="Henrissat B."/>
            <person name="Kuo A."/>
            <person name="Liang C."/>
            <person name="Lipzen A."/>
            <person name="Lutzoni F."/>
            <person name="Magnuson J."/>
            <person name="Mondo S."/>
            <person name="Nolan M."/>
            <person name="Ohm R."/>
            <person name="Pangilinan J."/>
            <person name="Park H.-J."/>
            <person name="Ramirez L."/>
            <person name="Alfaro M."/>
            <person name="Sun H."/>
            <person name="Tritt A."/>
            <person name="Yoshinaga Y."/>
            <person name="Zwiers L.-H."/>
            <person name="Turgeon B."/>
            <person name="Goodwin S."/>
            <person name="Spatafora J."/>
            <person name="Crous P."/>
            <person name="Grigoriev I."/>
        </authorList>
    </citation>
    <scope>NUCLEOTIDE SEQUENCE</scope>
    <source>
        <strain evidence="6">CBS 123094</strain>
    </source>
</reference>
<dbReference type="Gene3D" id="1.20.1280.290">
    <property type="match status" value="1"/>
</dbReference>
<keyword evidence="3 5" id="KW-1133">Transmembrane helix</keyword>
<dbReference type="SMART" id="SM00679">
    <property type="entry name" value="CTNS"/>
    <property type="match status" value="1"/>
</dbReference>
<dbReference type="OrthoDB" id="407617at2759"/>
<evidence type="ECO:0000256" key="4">
    <source>
        <dbReference type="ARBA" id="ARBA00023136"/>
    </source>
</evidence>
<dbReference type="EMBL" id="ML977557">
    <property type="protein sequence ID" value="KAF2007494.1"/>
    <property type="molecule type" value="Genomic_DNA"/>
</dbReference>
<keyword evidence="4 5" id="KW-0472">Membrane</keyword>
<dbReference type="GO" id="GO:0016020">
    <property type="term" value="C:membrane"/>
    <property type="evidence" value="ECO:0007669"/>
    <property type="project" value="UniProtKB-SubCell"/>
</dbReference>
<evidence type="ECO:0000313" key="6">
    <source>
        <dbReference type="EMBL" id="KAF2007494.1"/>
    </source>
</evidence>
<evidence type="ECO:0000256" key="5">
    <source>
        <dbReference type="SAM" id="Phobius"/>
    </source>
</evidence>
<dbReference type="InterPro" id="IPR006603">
    <property type="entry name" value="PQ-loop_rpt"/>
</dbReference>
<feature type="transmembrane region" description="Helical" evidence="5">
    <location>
        <begin position="6"/>
        <end position="27"/>
    </location>
</feature>
<feature type="transmembrane region" description="Helical" evidence="5">
    <location>
        <begin position="134"/>
        <end position="152"/>
    </location>
</feature>
<dbReference type="PANTHER" id="PTHR16201:SF37">
    <property type="entry name" value="PQ-LOOP REPEAT-CONTAINING PROTEIN"/>
    <property type="match status" value="1"/>
</dbReference>
<keyword evidence="2 5" id="KW-0812">Transmembrane</keyword>
<dbReference type="Pfam" id="PF04193">
    <property type="entry name" value="PQ-loop"/>
    <property type="match status" value="1"/>
</dbReference>
<dbReference type="Proteomes" id="UP000799779">
    <property type="component" value="Unassembled WGS sequence"/>
</dbReference>
<proteinExistence type="predicted"/>